<accession>A0A1S6L2Y9</accession>
<name>A0A1S6L2Y9_9CAUD</name>
<protein>
    <submittedName>
        <fullName evidence="1">Uncharacterized protein</fullName>
    </submittedName>
</protein>
<proteinExistence type="predicted"/>
<dbReference type="Proteomes" id="UP000221250">
    <property type="component" value="Segment"/>
</dbReference>
<reference evidence="1 2" key="1">
    <citation type="submission" date="2017-01" db="EMBL/GenBank/DDBJ databases">
        <authorList>
            <person name="Mah S.A."/>
            <person name="Swanson W.J."/>
            <person name="Moy G.W."/>
            <person name="Vacquier V.D."/>
        </authorList>
    </citation>
    <scope>NUCLEOTIDE SEQUENCE [LARGE SCALE GENOMIC DNA]</scope>
</reference>
<sequence>MATKQLQSVAKQETAVRGPVMAQTASAVPNARIAERLNSLRNEVGYAMSRLEHMLFCVGAVQSTEFSDKRNAPQAGEVGKITEGPVLYESVTMMDTELNAVRSRLEICVFGEDADCEDDADCVEDVGSKQVRPTACRTSFGDTMWKLTQNVSRSAYGINGLLTRISESVVERTTDEHSAVGVESGEEPQSVIEFVEQLERTVEALVVRFSHLNNRMESTF</sequence>
<evidence type="ECO:0000313" key="2">
    <source>
        <dbReference type="Proteomes" id="UP000221250"/>
    </source>
</evidence>
<gene>
    <name evidence="1" type="ORF">YOLOSWAG_64</name>
</gene>
<evidence type="ECO:0000313" key="1">
    <source>
        <dbReference type="EMBL" id="AQT28547.1"/>
    </source>
</evidence>
<dbReference type="EMBL" id="KY448244">
    <property type="protein sequence ID" value="AQT28547.1"/>
    <property type="molecule type" value="Genomic_DNA"/>
</dbReference>
<organism evidence="1 2">
    <name type="scientific">Erwinia phage vB_EamM_Yoloswag</name>
    <dbReference type="NCBI Taxonomy" id="1958956"/>
    <lineage>
        <taxon>Viruses</taxon>
        <taxon>Duplodnaviria</taxon>
        <taxon>Heunggongvirae</taxon>
        <taxon>Uroviricota</taxon>
        <taxon>Caudoviricetes</taxon>
        <taxon>Yoloswagvirus</taxon>
        <taxon>Yoloswagvirus yoloswag</taxon>
    </lineage>
</organism>
<keyword evidence="2" id="KW-1185">Reference proteome</keyword>